<evidence type="ECO:0000256" key="5">
    <source>
        <dbReference type="RuleBase" id="RU003560"/>
    </source>
</evidence>
<dbReference type="GO" id="GO:0030170">
    <property type="term" value="F:pyridoxal phosphate binding"/>
    <property type="evidence" value="ECO:0007669"/>
    <property type="project" value="InterPro"/>
</dbReference>
<dbReference type="InterPro" id="IPR015424">
    <property type="entry name" value="PyrdxlP-dep_Trfase"/>
</dbReference>
<keyword evidence="3 6" id="KW-0032">Aminotransferase</keyword>
<protein>
    <submittedName>
        <fullName evidence="6">Aminotransferase class III-fold pyridoxal phosphate-dependent enzyme</fullName>
    </submittedName>
</protein>
<comment type="caution">
    <text evidence="6">The sequence shown here is derived from an EMBL/GenBank/DDBJ whole genome shotgun (WGS) entry which is preliminary data.</text>
</comment>
<evidence type="ECO:0000256" key="3">
    <source>
        <dbReference type="ARBA" id="ARBA00022576"/>
    </source>
</evidence>
<reference evidence="6" key="1">
    <citation type="journal article" date="2020" name="mSystems">
        <title>Genome- and Community-Level Interaction Insights into Carbon Utilization and Element Cycling Functions of Hydrothermarchaeota in Hydrothermal Sediment.</title>
        <authorList>
            <person name="Zhou Z."/>
            <person name="Liu Y."/>
            <person name="Xu W."/>
            <person name="Pan J."/>
            <person name="Luo Z.H."/>
            <person name="Li M."/>
        </authorList>
    </citation>
    <scope>NUCLEOTIDE SEQUENCE [LARGE SCALE GENOMIC DNA]</scope>
    <source>
        <strain evidence="6">SpSt-751</strain>
    </source>
</reference>
<dbReference type="InterPro" id="IPR049704">
    <property type="entry name" value="Aminotrans_3_PPA_site"/>
</dbReference>
<dbReference type="AlphaFoldDB" id="A0A7C3SMJ2"/>
<sequence length="375" mass="43125">MEITSSYIYDFDIVFKKYKEPGVLLDINNKEYFDAHSFSCSTSLWIPTLSKVIGEQYNALPTAYEFNSELRKMLTSKLEDLVSNNYFISYTASGTDSVISAIHFAKLYTQKKYVIMFDGQYHGKFGSLSGRREVILQHTFYDSSIILYDSIHNKDFSFENFEHFLSLFRGDVAAIIVEPCAIANSGGVFLKQDVFKKLFDVAKSMDILLIVDEVQSGFWRTGNVFSYQGYFGIDPDVIVFGKSIGGGLPLYGVFYKSNLFDNFSLKRGFYSSTFAFNLIAARAALHILENISSYKSIYDYIECKGKIFDEFFSDMKDYNRKGMLISFYLDRLSTKEFLEKGVLLRKIKNRILLTPPLFTSFDVIKEMCNRIKEII</sequence>
<dbReference type="InterPro" id="IPR005814">
    <property type="entry name" value="Aminotrans_3"/>
</dbReference>
<dbReference type="PROSITE" id="PS00600">
    <property type="entry name" value="AA_TRANSFER_CLASS_3"/>
    <property type="match status" value="1"/>
</dbReference>
<dbReference type="PANTHER" id="PTHR11986">
    <property type="entry name" value="AMINOTRANSFERASE CLASS III"/>
    <property type="match status" value="1"/>
</dbReference>
<accession>A0A7C3SMJ2</accession>
<dbReference type="GO" id="GO:0042802">
    <property type="term" value="F:identical protein binding"/>
    <property type="evidence" value="ECO:0007669"/>
    <property type="project" value="TreeGrafter"/>
</dbReference>
<keyword evidence="4 5" id="KW-0663">Pyridoxal phosphate</keyword>
<evidence type="ECO:0000256" key="2">
    <source>
        <dbReference type="ARBA" id="ARBA00008954"/>
    </source>
</evidence>
<dbReference type="InterPro" id="IPR015421">
    <property type="entry name" value="PyrdxlP-dep_Trfase_major"/>
</dbReference>
<name>A0A7C3SMJ2_9BACT</name>
<comment type="cofactor">
    <cofactor evidence="1">
        <name>pyridoxal 5'-phosphate</name>
        <dbReference type="ChEBI" id="CHEBI:597326"/>
    </cofactor>
</comment>
<evidence type="ECO:0000256" key="4">
    <source>
        <dbReference type="ARBA" id="ARBA00022898"/>
    </source>
</evidence>
<dbReference type="EMBL" id="DTGA01000036">
    <property type="protein sequence ID" value="HGB30520.1"/>
    <property type="molecule type" value="Genomic_DNA"/>
</dbReference>
<dbReference type="InterPro" id="IPR050103">
    <property type="entry name" value="Class-III_PLP-dep_AT"/>
</dbReference>
<keyword evidence="6" id="KW-0808">Transferase</keyword>
<comment type="similarity">
    <text evidence="2 5">Belongs to the class-III pyridoxal-phosphate-dependent aminotransferase family.</text>
</comment>
<dbReference type="Pfam" id="PF00202">
    <property type="entry name" value="Aminotran_3"/>
    <property type="match status" value="1"/>
</dbReference>
<evidence type="ECO:0000313" key="6">
    <source>
        <dbReference type="EMBL" id="HGB30520.1"/>
    </source>
</evidence>
<dbReference type="GO" id="GO:0008483">
    <property type="term" value="F:transaminase activity"/>
    <property type="evidence" value="ECO:0007669"/>
    <property type="project" value="UniProtKB-KW"/>
</dbReference>
<dbReference type="Gene3D" id="3.90.1150.10">
    <property type="entry name" value="Aspartate Aminotransferase, domain 1"/>
    <property type="match status" value="1"/>
</dbReference>
<organism evidence="6">
    <name type="scientific">Dictyoglomus turgidum</name>
    <dbReference type="NCBI Taxonomy" id="513050"/>
    <lineage>
        <taxon>Bacteria</taxon>
        <taxon>Pseudomonadati</taxon>
        <taxon>Dictyoglomota</taxon>
        <taxon>Dictyoglomia</taxon>
        <taxon>Dictyoglomales</taxon>
        <taxon>Dictyoglomaceae</taxon>
        <taxon>Dictyoglomus</taxon>
    </lineage>
</organism>
<evidence type="ECO:0000256" key="1">
    <source>
        <dbReference type="ARBA" id="ARBA00001933"/>
    </source>
</evidence>
<dbReference type="PANTHER" id="PTHR11986:SF58">
    <property type="entry name" value="LEUCINE_METHIONINE RACEMASE"/>
    <property type="match status" value="1"/>
</dbReference>
<dbReference type="SUPFAM" id="SSF53383">
    <property type="entry name" value="PLP-dependent transferases"/>
    <property type="match status" value="1"/>
</dbReference>
<proteinExistence type="inferred from homology"/>
<gene>
    <name evidence="6" type="ORF">ENV35_01425</name>
</gene>
<dbReference type="InterPro" id="IPR015422">
    <property type="entry name" value="PyrdxlP-dep_Trfase_small"/>
</dbReference>
<dbReference type="Gene3D" id="3.40.640.10">
    <property type="entry name" value="Type I PLP-dependent aspartate aminotransferase-like (Major domain)"/>
    <property type="match status" value="1"/>
</dbReference>